<gene>
    <name evidence="2" type="ORF">C7379_10393</name>
</gene>
<dbReference type="EMBL" id="QENY01000003">
    <property type="protein sequence ID" value="PVX57970.1"/>
    <property type="molecule type" value="Genomic_DNA"/>
</dbReference>
<organism evidence="2 3">
    <name type="scientific">Hallella colorans</name>
    <dbReference type="NCBI Taxonomy" id="1703337"/>
    <lineage>
        <taxon>Bacteria</taxon>
        <taxon>Pseudomonadati</taxon>
        <taxon>Bacteroidota</taxon>
        <taxon>Bacteroidia</taxon>
        <taxon>Bacteroidales</taxon>
        <taxon>Prevotellaceae</taxon>
        <taxon>Hallella</taxon>
    </lineage>
</organism>
<dbReference type="InterPro" id="IPR038653">
    <property type="entry name" value="Put_CMD_sf"/>
</dbReference>
<sequence>MSKIKILFSILVCGILMSCIKEEPLNAECDIEQIWFHLDDPTATFFSAADTMKAVSSTEDNVTFHVRRNHQSDLTALIPHLALTPGARASLRQNTVDAVSGGNITYRVTSEDGLWHRDYTISIVPLLRTIAETVSYDFEHFELEKKKQQYYIWTCATKEEAAISKWTNGNEGFAMARSSAKPEEFPSVPLIDGYDGHGLKLTTRGTGLLGSLFKKPIAAGNFYLGEFDFGKAMSAPMQATKFGIPFDRQPISITGYYKYKPGKKVIDKNSKAIPGKTDEPAIYAVFYRNTDANGNHVTLYGDDVKTNANIVAIANVGKLPATNQWTAFKLTFDYKEPLDYTLLDNRGYNLTIVFSSSQNGDSFEGAVGSELCIDKVRVICKKEEEVTKAVSNKKN</sequence>
<dbReference type="OrthoDB" id="713122at2"/>
<keyword evidence="3" id="KW-1185">Reference proteome</keyword>
<evidence type="ECO:0000313" key="2">
    <source>
        <dbReference type="EMBL" id="PVX57970.1"/>
    </source>
</evidence>
<dbReference type="Gene3D" id="2.60.120.890">
    <property type="entry name" value="BT2081, beta-jelly-roll domain"/>
    <property type="match status" value="1"/>
</dbReference>
<dbReference type="RefSeq" id="WP_116615832.1">
    <property type="nucleotide sequence ID" value="NZ_QENY01000003.1"/>
</dbReference>
<accession>A0A2U0UJZ2</accession>
<comment type="caution">
    <text evidence="2">The sequence shown here is derived from an EMBL/GenBank/DDBJ whole genome shotgun (WGS) entry which is preliminary data.</text>
</comment>
<dbReference type="GO" id="GO:0016787">
    <property type="term" value="F:hydrolase activity"/>
    <property type="evidence" value="ECO:0007669"/>
    <property type="project" value="UniProtKB-KW"/>
</dbReference>
<keyword evidence="2" id="KW-0378">Hydrolase</keyword>
<evidence type="ECO:0000259" key="1">
    <source>
        <dbReference type="Pfam" id="PF13201"/>
    </source>
</evidence>
<feature type="domain" description="Putative carbohydrate metabolism" evidence="1">
    <location>
        <begin position="138"/>
        <end position="379"/>
    </location>
</feature>
<dbReference type="InterPro" id="IPR025112">
    <property type="entry name" value="PCMD"/>
</dbReference>
<name>A0A2U0UJZ2_9BACT</name>
<reference evidence="2 3" key="1">
    <citation type="submission" date="2018-05" db="EMBL/GenBank/DDBJ databases">
        <title>Genomic Encyclopedia of Type Strains, Phase IV (KMG-IV): sequencing the most valuable type-strain genomes for metagenomic binning, comparative biology and taxonomic classification.</title>
        <authorList>
            <person name="Goeker M."/>
        </authorList>
    </citation>
    <scope>NUCLEOTIDE SEQUENCE [LARGE SCALE GENOMIC DNA]</scope>
    <source>
        <strain evidence="2 3">DSM 100333</strain>
    </source>
</reference>
<dbReference type="Proteomes" id="UP000245870">
    <property type="component" value="Unassembled WGS sequence"/>
</dbReference>
<proteinExistence type="predicted"/>
<dbReference type="Gene3D" id="2.60.40.2340">
    <property type="match status" value="1"/>
</dbReference>
<dbReference type="Pfam" id="PF13201">
    <property type="entry name" value="PCMD"/>
    <property type="match status" value="1"/>
</dbReference>
<protein>
    <submittedName>
        <fullName evidence="2">Putative glycosyl hydrolase or carbohydrate binding protein</fullName>
    </submittedName>
</protein>
<evidence type="ECO:0000313" key="3">
    <source>
        <dbReference type="Proteomes" id="UP000245870"/>
    </source>
</evidence>
<dbReference type="PROSITE" id="PS51257">
    <property type="entry name" value="PROKAR_LIPOPROTEIN"/>
    <property type="match status" value="1"/>
</dbReference>
<dbReference type="AlphaFoldDB" id="A0A2U0UJZ2"/>